<keyword evidence="4" id="KW-1185">Reference proteome</keyword>
<protein>
    <recommendedName>
        <fullName evidence="2">DUF6532 domain-containing protein</fullName>
    </recommendedName>
</protein>
<dbReference type="RefSeq" id="XP_041285479.1">
    <property type="nucleotide sequence ID" value="XM_041442567.1"/>
</dbReference>
<feature type="compositionally biased region" description="Polar residues" evidence="1">
    <location>
        <begin position="7"/>
        <end position="21"/>
    </location>
</feature>
<feature type="region of interest" description="Disordered" evidence="1">
    <location>
        <begin position="138"/>
        <end position="176"/>
    </location>
</feature>
<name>A0A9P7ESC1_9AGAM</name>
<accession>A0A9P7ESC1</accession>
<evidence type="ECO:0000256" key="1">
    <source>
        <dbReference type="SAM" id="MobiDB-lite"/>
    </source>
</evidence>
<dbReference type="InterPro" id="IPR045341">
    <property type="entry name" value="DUF6532"/>
</dbReference>
<feature type="region of interest" description="Disordered" evidence="1">
    <location>
        <begin position="1"/>
        <end position="21"/>
    </location>
</feature>
<sequence>MLGWSDGEQQLQSQTGEGSNSQQILYIDNAVDPLFGFHHPQHDETVDHSFMSRSASQPTHNDVDPISGFHHPQHDETFDRFMSQFASQQPSLDHRDVVAGSLQDDGHHGPHTLVHPKPRYAIPLEFYAAWPTSPPHLSHPLAAHAESSSMHQPESQEDPAPVSSHQTTLIGPPILDGALFDKSTSSSQLDVAVESSHFDEVSRHKTISHSRSKPNKARRILKNAKRVGMERSEFYRKVEAGASSTTAEGSSGTSSKSDVKIVPGSGIRKLLEILRVGMRLYIFRVSILPATGTLSNVIDAAWKDVADNQLSGADQAWARHMLTDKKYVDERMGSVIDEVSREMTAAARLFTYHYYKIDFDDLTMVVEKLAINTRVKQIQGLVANDVFIYGQLSVNGVDFGTVAFASETIIRMIRYLLRDGPHQYHRYISQANYGPLLAMTATVCRWALQEHETGSFVESQFLPEENTQYYSRYHAIFKGLDAKAVAALILGPSYLGAVNFYIQYVVLVSRCTNSLGYGARRKPSGTRRAQASLKGPPSGTQKFGSHFQIATMEQSCETLIWSGGQVSLYCAQVIQAHYVSRRSYSSQLYSEDCFTEHCCRLGFYSVYSPALLGSRLQTTTYLLGARQELPDVDAEEINRIRAVQPWYSQAESEPSEGQLTDQEKVPVHTDHFPLEKVEFRIPLNTADRNKSTTYVDHFYAESDLSPMDIFDSMRAVMGLPKTYEHLGWRLSTARRMDPPHRLLTAQDLNSAFKTARAEQLSGRKQKRIAIEIINTMPVLKEKPTNLPIEHVSPFNRTLSEQKGDGPLMAPQPLKRTFAMYMESDDDEETDDEPPQGIDDILTSIHSRFPAMNLPQYSKMLKEQGIFYLPTATHFSGRFYMEKVGMSEGAAFTFHTGVCNAHMKYVRAKASRKAKRKVQSDSKDKENIQALEQVVTMILSQCMRRRLSHSEPLLHALSTPLQVVA</sequence>
<dbReference type="Pfam" id="PF20149">
    <property type="entry name" value="DUF6532"/>
    <property type="match status" value="1"/>
</dbReference>
<proteinExistence type="predicted"/>
<evidence type="ECO:0000313" key="3">
    <source>
        <dbReference type="EMBL" id="KAG2088170.1"/>
    </source>
</evidence>
<dbReference type="Proteomes" id="UP000823399">
    <property type="component" value="Unassembled WGS sequence"/>
</dbReference>
<organism evidence="3 4">
    <name type="scientific">Suillus discolor</name>
    <dbReference type="NCBI Taxonomy" id="1912936"/>
    <lineage>
        <taxon>Eukaryota</taxon>
        <taxon>Fungi</taxon>
        <taxon>Dikarya</taxon>
        <taxon>Basidiomycota</taxon>
        <taxon>Agaricomycotina</taxon>
        <taxon>Agaricomycetes</taxon>
        <taxon>Agaricomycetidae</taxon>
        <taxon>Boletales</taxon>
        <taxon>Suillineae</taxon>
        <taxon>Suillaceae</taxon>
        <taxon>Suillus</taxon>
    </lineage>
</organism>
<feature type="domain" description="DUF6532" evidence="2">
    <location>
        <begin position="313"/>
        <end position="475"/>
    </location>
</feature>
<dbReference type="OrthoDB" id="2677451at2759"/>
<evidence type="ECO:0000259" key="2">
    <source>
        <dbReference type="Pfam" id="PF20149"/>
    </source>
</evidence>
<dbReference type="EMBL" id="JABBWM010000124">
    <property type="protein sequence ID" value="KAG2088170.1"/>
    <property type="molecule type" value="Genomic_DNA"/>
</dbReference>
<dbReference type="GeneID" id="64704826"/>
<evidence type="ECO:0000313" key="4">
    <source>
        <dbReference type="Proteomes" id="UP000823399"/>
    </source>
</evidence>
<dbReference type="AlphaFoldDB" id="A0A9P7ESC1"/>
<comment type="caution">
    <text evidence="3">The sequence shown here is derived from an EMBL/GenBank/DDBJ whole genome shotgun (WGS) entry which is preliminary data.</text>
</comment>
<reference evidence="3" key="1">
    <citation type="journal article" date="2020" name="New Phytol.">
        <title>Comparative genomics reveals dynamic genome evolution in host specialist ectomycorrhizal fungi.</title>
        <authorList>
            <person name="Lofgren L.A."/>
            <person name="Nguyen N.H."/>
            <person name="Vilgalys R."/>
            <person name="Ruytinx J."/>
            <person name="Liao H.L."/>
            <person name="Branco S."/>
            <person name="Kuo A."/>
            <person name="LaButti K."/>
            <person name="Lipzen A."/>
            <person name="Andreopoulos W."/>
            <person name="Pangilinan J."/>
            <person name="Riley R."/>
            <person name="Hundley H."/>
            <person name="Na H."/>
            <person name="Barry K."/>
            <person name="Grigoriev I.V."/>
            <person name="Stajich J.E."/>
            <person name="Kennedy P.G."/>
        </authorList>
    </citation>
    <scope>NUCLEOTIDE SEQUENCE</scope>
    <source>
        <strain evidence="3">FC423</strain>
    </source>
</reference>
<feature type="region of interest" description="Disordered" evidence="1">
    <location>
        <begin position="519"/>
        <end position="541"/>
    </location>
</feature>
<gene>
    <name evidence="3" type="ORF">F5147DRAFT_781090</name>
</gene>